<keyword evidence="2" id="KW-1185">Reference proteome</keyword>
<evidence type="ECO:0000313" key="1">
    <source>
        <dbReference type="EMBL" id="SJZ64945.1"/>
    </source>
</evidence>
<proteinExistence type="predicted"/>
<gene>
    <name evidence="1" type="ORF">SAMN02745171_00721</name>
</gene>
<dbReference type="STRING" id="29524.SAMN02745171_00721"/>
<sequence length="355" mass="40635">MTERYIRYFLLGLLCTLSFFNLRGQTVEEAEALTAQGAFHEADAMYHLLLEKSPNSAALRDSWAKMLMQSAQYDRAIEVLSAVRGKKKDTTLDLLAHSYYYSYRFSEAVTTIELMGGKRKVVSEEIKSLRAMAHRAAKMLEYSERIEVIDSVQIDAIHLMNFPQGKLSKEWGKFLTKRGVLADSFLFSSLYESSLGLLRFFSMQGENGDSDLFYTQKVGGDWRPTEPLTPLNTSFEEAFPILRQDGITLIFARKSPDGIGGYDLYLTRKNLDTEEFLSPTLLGMPFNSPFNDFFLIYDDLYKIGVLASDRYCPAGKVNIYTFHLNEQPQRITTNDLESKRPLAAWYPWRSTQYGE</sequence>
<evidence type="ECO:0008006" key="3">
    <source>
        <dbReference type="Google" id="ProtNLM"/>
    </source>
</evidence>
<reference evidence="2" key="1">
    <citation type="submission" date="2017-02" db="EMBL/GenBank/DDBJ databases">
        <authorList>
            <person name="Varghese N."/>
            <person name="Submissions S."/>
        </authorList>
    </citation>
    <scope>NUCLEOTIDE SEQUENCE [LARGE SCALE GENOMIC DNA]</scope>
    <source>
        <strain evidence="2">ATCC 51356</strain>
    </source>
</reference>
<dbReference type="OrthoDB" id="1110381at2"/>
<dbReference type="RefSeq" id="WP_078736668.1">
    <property type="nucleotide sequence ID" value="NZ_FUXE01000006.1"/>
</dbReference>
<dbReference type="SUPFAM" id="SSF48452">
    <property type="entry name" value="TPR-like"/>
    <property type="match status" value="1"/>
</dbReference>
<dbReference type="Gene3D" id="1.25.40.10">
    <property type="entry name" value="Tetratricopeptide repeat domain"/>
    <property type="match status" value="1"/>
</dbReference>
<dbReference type="EMBL" id="FUXE01000006">
    <property type="protein sequence ID" value="SJZ64945.1"/>
    <property type="molecule type" value="Genomic_DNA"/>
</dbReference>
<accession>A0A1T4MDI6</accession>
<dbReference type="Proteomes" id="UP000190121">
    <property type="component" value="Unassembled WGS sequence"/>
</dbReference>
<dbReference type="InterPro" id="IPR011990">
    <property type="entry name" value="TPR-like_helical_dom_sf"/>
</dbReference>
<organism evidence="1 2">
    <name type="scientific">Porphyromonas circumdentaria</name>
    <dbReference type="NCBI Taxonomy" id="29524"/>
    <lineage>
        <taxon>Bacteria</taxon>
        <taxon>Pseudomonadati</taxon>
        <taxon>Bacteroidota</taxon>
        <taxon>Bacteroidia</taxon>
        <taxon>Bacteroidales</taxon>
        <taxon>Porphyromonadaceae</taxon>
        <taxon>Porphyromonas</taxon>
    </lineage>
</organism>
<evidence type="ECO:0000313" key="2">
    <source>
        <dbReference type="Proteomes" id="UP000190121"/>
    </source>
</evidence>
<name>A0A1T4MDI6_9PORP</name>
<dbReference type="AlphaFoldDB" id="A0A1T4MDI6"/>
<protein>
    <recommendedName>
        <fullName evidence="3">Tetratricopeptide repeat-containing protein</fullName>
    </recommendedName>
</protein>